<keyword evidence="3" id="KW-1185">Reference proteome</keyword>
<organism evidence="2 3">
    <name type="scientific">Desulfonema ishimotonii</name>
    <dbReference type="NCBI Taxonomy" id="45657"/>
    <lineage>
        <taxon>Bacteria</taxon>
        <taxon>Pseudomonadati</taxon>
        <taxon>Thermodesulfobacteriota</taxon>
        <taxon>Desulfobacteria</taxon>
        <taxon>Desulfobacterales</taxon>
        <taxon>Desulfococcaceae</taxon>
        <taxon>Desulfonema</taxon>
    </lineage>
</organism>
<dbReference type="Proteomes" id="UP000288096">
    <property type="component" value="Unassembled WGS sequence"/>
</dbReference>
<name>A0A401FYY3_9BACT</name>
<proteinExistence type="predicted"/>
<dbReference type="EMBL" id="BEXT01000001">
    <property type="protein sequence ID" value="GBC62146.1"/>
    <property type="molecule type" value="Genomic_DNA"/>
</dbReference>
<feature type="compositionally biased region" description="Polar residues" evidence="1">
    <location>
        <begin position="54"/>
        <end position="67"/>
    </location>
</feature>
<reference evidence="3" key="1">
    <citation type="submission" date="2017-11" db="EMBL/GenBank/DDBJ databases">
        <authorList>
            <person name="Watanabe M."/>
            <person name="Kojima H."/>
        </authorList>
    </citation>
    <scope>NUCLEOTIDE SEQUENCE [LARGE SCALE GENOMIC DNA]</scope>
    <source>
        <strain evidence="3">Tokyo 01</strain>
    </source>
</reference>
<sequence length="67" mass="7250">MPGLPLRERWNFSHIVPTLCVGTHDCDAPASREQGPGRHSLSDNGTRSVRLGIPTQSVGTPNTESVR</sequence>
<accession>A0A401FYY3</accession>
<evidence type="ECO:0000313" key="3">
    <source>
        <dbReference type="Proteomes" id="UP000288096"/>
    </source>
</evidence>
<reference evidence="3" key="2">
    <citation type="submission" date="2019-01" db="EMBL/GenBank/DDBJ databases">
        <title>Genome sequence of Desulfonema ishimotonii strain Tokyo 01.</title>
        <authorList>
            <person name="Fukui M."/>
        </authorList>
    </citation>
    <scope>NUCLEOTIDE SEQUENCE [LARGE SCALE GENOMIC DNA]</scope>
    <source>
        <strain evidence="3">Tokyo 01</strain>
    </source>
</reference>
<gene>
    <name evidence="2" type="ORF">DENIS_3109</name>
</gene>
<protein>
    <submittedName>
        <fullName evidence="2">Uncharacterized protein</fullName>
    </submittedName>
</protein>
<dbReference type="AlphaFoldDB" id="A0A401FYY3"/>
<feature type="region of interest" description="Disordered" evidence="1">
    <location>
        <begin position="24"/>
        <end position="67"/>
    </location>
</feature>
<comment type="caution">
    <text evidence="2">The sequence shown here is derived from an EMBL/GenBank/DDBJ whole genome shotgun (WGS) entry which is preliminary data.</text>
</comment>
<evidence type="ECO:0000313" key="2">
    <source>
        <dbReference type="EMBL" id="GBC62146.1"/>
    </source>
</evidence>
<evidence type="ECO:0000256" key="1">
    <source>
        <dbReference type="SAM" id="MobiDB-lite"/>
    </source>
</evidence>